<evidence type="ECO:0000313" key="1">
    <source>
        <dbReference type="EMBL" id="KAK3598644.1"/>
    </source>
</evidence>
<reference evidence="1" key="3">
    <citation type="submission" date="2023-05" db="EMBL/GenBank/DDBJ databases">
        <authorList>
            <person name="Smith C.H."/>
        </authorList>
    </citation>
    <scope>NUCLEOTIDE SEQUENCE</scope>
    <source>
        <strain evidence="1">CHS0354</strain>
        <tissue evidence="1">Mantle</tissue>
    </source>
</reference>
<accession>A0AAE0SV66</accession>
<dbReference type="Proteomes" id="UP001195483">
    <property type="component" value="Unassembled WGS sequence"/>
</dbReference>
<name>A0AAE0SV66_9BIVA</name>
<reference evidence="1" key="2">
    <citation type="journal article" date="2021" name="Genome Biol. Evol.">
        <title>Developing a high-quality reference genome for a parasitic bivalve with doubly uniparental inheritance (Bivalvia: Unionida).</title>
        <authorList>
            <person name="Smith C.H."/>
        </authorList>
    </citation>
    <scope>NUCLEOTIDE SEQUENCE</scope>
    <source>
        <strain evidence="1">CHS0354</strain>
        <tissue evidence="1">Mantle</tissue>
    </source>
</reference>
<gene>
    <name evidence="1" type="ORF">CHS0354_024366</name>
</gene>
<organism evidence="1 2">
    <name type="scientific">Potamilus streckersoni</name>
    <dbReference type="NCBI Taxonomy" id="2493646"/>
    <lineage>
        <taxon>Eukaryota</taxon>
        <taxon>Metazoa</taxon>
        <taxon>Spiralia</taxon>
        <taxon>Lophotrochozoa</taxon>
        <taxon>Mollusca</taxon>
        <taxon>Bivalvia</taxon>
        <taxon>Autobranchia</taxon>
        <taxon>Heteroconchia</taxon>
        <taxon>Palaeoheterodonta</taxon>
        <taxon>Unionida</taxon>
        <taxon>Unionoidea</taxon>
        <taxon>Unionidae</taxon>
        <taxon>Ambleminae</taxon>
        <taxon>Lampsilini</taxon>
        <taxon>Potamilus</taxon>
    </lineage>
</organism>
<reference evidence="1" key="1">
    <citation type="journal article" date="2021" name="Genome Biol. Evol.">
        <title>A High-Quality Reference Genome for a Parasitic Bivalve with Doubly Uniparental Inheritance (Bivalvia: Unionida).</title>
        <authorList>
            <person name="Smith C.H."/>
        </authorList>
    </citation>
    <scope>NUCLEOTIDE SEQUENCE</scope>
    <source>
        <strain evidence="1">CHS0354</strain>
    </source>
</reference>
<evidence type="ECO:0000313" key="2">
    <source>
        <dbReference type="Proteomes" id="UP001195483"/>
    </source>
</evidence>
<dbReference type="EMBL" id="JAEAOA010001447">
    <property type="protein sequence ID" value="KAK3598644.1"/>
    <property type="molecule type" value="Genomic_DNA"/>
</dbReference>
<dbReference type="AlphaFoldDB" id="A0AAE0SV66"/>
<proteinExistence type="predicted"/>
<feature type="non-terminal residue" evidence="1">
    <location>
        <position position="75"/>
    </location>
</feature>
<sequence>MKLYEELTKIKPKYPRPNIELGNLLREIEEIQEKSLIQAAAADNANLIKIKSYMDGGAVYITRNNELLTQENIQE</sequence>
<comment type="caution">
    <text evidence="1">The sequence shown here is derived from an EMBL/GenBank/DDBJ whole genome shotgun (WGS) entry which is preliminary data.</text>
</comment>
<protein>
    <submittedName>
        <fullName evidence="1">Uncharacterized protein</fullName>
    </submittedName>
</protein>
<keyword evidence="2" id="KW-1185">Reference proteome</keyword>